<gene>
    <name evidence="1" type="ORF">I4F81_005498</name>
</gene>
<dbReference type="Proteomes" id="UP000798662">
    <property type="component" value="Chromosome 2"/>
</dbReference>
<sequence length="476" mass="46862">MYLPQSPPTLLPSVSFTWSRCSHPRLPFISRIPLAMLDSLPDDILLCLVLPRLHPRHALSPSLLALGATCRALHTLLTAIYLPSLTVLDLSPPHTPPLALLRVVLRAGLAPTELVANGVRKGELEPLLDALAADGVMAGDGRGEAEEFSGNGRAGWSATSARATRAPRGVGARASAPEGGVGVPAPAHNVGALGRLVSASASHSADMDALAVGLLLRASGGRLSRLAVPYCGRLGMAPPPDWTEAGALTVVDLAWTGLDDGGVAGLVRVARGLRSLSLLGNEAVTSATVRALAASPSATTLTDLNLAFCAVDNAALAALAAAVWPPPSPPTSTGAAAGDGGDRGGGAAGCSGGAVGAGGGGGGVGDGDGVGGGHRNGGDNGRGHGDGGVGGAAPLSPATGTTTAASAMATDAAATAGAPAGSPPPSPLAPASPPARRLRVTLAGRSNNLWATGAYTDSGVKALIAAHPGLCVRYVY</sequence>
<evidence type="ECO:0000313" key="2">
    <source>
        <dbReference type="Proteomes" id="UP000798662"/>
    </source>
</evidence>
<name>A0ACC3BZF6_PYRYE</name>
<dbReference type="EMBL" id="CM020619">
    <property type="protein sequence ID" value="KAK1862932.1"/>
    <property type="molecule type" value="Genomic_DNA"/>
</dbReference>
<reference evidence="1" key="1">
    <citation type="submission" date="2019-11" db="EMBL/GenBank/DDBJ databases">
        <title>Nori genome reveals adaptations in red seaweeds to the harsh intertidal environment.</title>
        <authorList>
            <person name="Wang D."/>
            <person name="Mao Y."/>
        </authorList>
    </citation>
    <scope>NUCLEOTIDE SEQUENCE</scope>
    <source>
        <tissue evidence="1">Gametophyte</tissue>
    </source>
</reference>
<comment type="caution">
    <text evidence="1">The sequence shown here is derived from an EMBL/GenBank/DDBJ whole genome shotgun (WGS) entry which is preliminary data.</text>
</comment>
<keyword evidence="2" id="KW-1185">Reference proteome</keyword>
<organism evidence="1 2">
    <name type="scientific">Pyropia yezoensis</name>
    <name type="common">Susabi-nori</name>
    <name type="synonym">Porphyra yezoensis</name>
    <dbReference type="NCBI Taxonomy" id="2788"/>
    <lineage>
        <taxon>Eukaryota</taxon>
        <taxon>Rhodophyta</taxon>
        <taxon>Bangiophyceae</taxon>
        <taxon>Bangiales</taxon>
        <taxon>Bangiaceae</taxon>
        <taxon>Pyropia</taxon>
    </lineage>
</organism>
<protein>
    <submittedName>
        <fullName evidence="1">Uncharacterized protein</fullName>
    </submittedName>
</protein>
<evidence type="ECO:0000313" key="1">
    <source>
        <dbReference type="EMBL" id="KAK1862932.1"/>
    </source>
</evidence>
<accession>A0ACC3BZF6</accession>
<proteinExistence type="predicted"/>